<dbReference type="Pfam" id="PF07557">
    <property type="entry name" value="Shugoshin_C"/>
    <property type="match status" value="1"/>
</dbReference>
<feature type="region of interest" description="Disordered" evidence="9">
    <location>
        <begin position="552"/>
        <end position="728"/>
    </location>
</feature>
<feature type="compositionally biased region" description="Basic and acidic residues" evidence="9">
    <location>
        <begin position="338"/>
        <end position="351"/>
    </location>
</feature>
<proteinExistence type="inferred from homology"/>
<reference evidence="12" key="1">
    <citation type="journal article" date="2020" name="Stud. Mycol.">
        <title>101 Dothideomycetes genomes: a test case for predicting lifestyles and emergence of pathogens.</title>
        <authorList>
            <person name="Haridas S."/>
            <person name="Albert R."/>
            <person name="Binder M."/>
            <person name="Bloem J."/>
            <person name="Labutti K."/>
            <person name="Salamov A."/>
            <person name="Andreopoulos B."/>
            <person name="Baker S."/>
            <person name="Barry K."/>
            <person name="Bills G."/>
            <person name="Bluhm B."/>
            <person name="Cannon C."/>
            <person name="Castanera R."/>
            <person name="Culley D."/>
            <person name="Daum C."/>
            <person name="Ezra D."/>
            <person name="Gonzalez J."/>
            <person name="Henrissat B."/>
            <person name="Kuo A."/>
            <person name="Liang C."/>
            <person name="Lipzen A."/>
            <person name="Lutzoni F."/>
            <person name="Magnuson J."/>
            <person name="Mondo S."/>
            <person name="Nolan M."/>
            <person name="Ohm R."/>
            <person name="Pangilinan J."/>
            <person name="Park H.-J."/>
            <person name="Ramirez L."/>
            <person name="Alfaro M."/>
            <person name="Sun H."/>
            <person name="Tritt A."/>
            <person name="Yoshinaga Y."/>
            <person name="Zwiers L.-H."/>
            <person name="Turgeon B."/>
            <person name="Goodwin S."/>
            <person name="Spatafora J."/>
            <person name="Crous P."/>
            <person name="Grigoriev I."/>
        </authorList>
    </citation>
    <scope>NUCLEOTIDE SEQUENCE</scope>
    <source>
        <strain evidence="12">CBS 690.94</strain>
    </source>
</reference>
<dbReference type="GO" id="GO:0045132">
    <property type="term" value="P:meiotic chromosome segregation"/>
    <property type="evidence" value="ECO:0007669"/>
    <property type="project" value="InterPro"/>
</dbReference>
<protein>
    <recommendedName>
        <fullName evidence="14">Shugoshin C-terminal domain-containing protein</fullName>
    </recommendedName>
</protein>
<feature type="compositionally biased region" description="Low complexity" evidence="9">
    <location>
        <begin position="399"/>
        <end position="409"/>
    </location>
</feature>
<evidence type="ECO:0000256" key="2">
    <source>
        <dbReference type="ARBA" id="ARBA00010845"/>
    </source>
</evidence>
<evidence type="ECO:0000256" key="5">
    <source>
        <dbReference type="ARBA" id="ARBA00022829"/>
    </source>
</evidence>
<name>A0A9P4PD79_9PLEO</name>
<feature type="compositionally biased region" description="Basic and acidic residues" evidence="9">
    <location>
        <begin position="519"/>
        <end position="536"/>
    </location>
</feature>
<evidence type="ECO:0000256" key="3">
    <source>
        <dbReference type="ARBA" id="ARBA00022454"/>
    </source>
</evidence>
<dbReference type="InterPro" id="IPR011516">
    <property type="entry name" value="Shugoshin_N"/>
</dbReference>
<feature type="compositionally biased region" description="Basic residues" evidence="9">
    <location>
        <begin position="223"/>
        <end position="234"/>
    </location>
</feature>
<sequence>MARLNEPPVAPAPSTEAYDAIKRKFLRTNRELAKINSQQQVHIRQLENDRSRLVAENCSLAQQVLHLQNTLEAQAHAPSFSTIDTVKNQLEAKIQELGGLVAELGQLNQRGGSAPCHVKTATKKTSDEKQWRSALGLQEVENAMLPTIAEYKAYPRMTMNVEELQDILDAPESQSPDIGPPPVSHFDIEEPIAFKHSAAVYDQPDVAVDGDEVVLPMNIEPRRKRRESGPRIRRISLFESPEDEPEEKPGENTEERPEAAPEKTIRTGAKRKFSVQEDDNRGQPQAESFQFSRRGTPAASDNETTDDDRPLSLSRPALLSKPVNTDPMVSPKKQRSSAPEKPEKLDKPEKKKTGRSRTTVARNVVPDIVPQETTEPISTAEIHLESLPPKTPAAEAIFSPPSTEPSTSRTESKDTPPPGDLSSMSQTGIVGRPSRRARPQVSYKEPSLATKMRRPSKELVDAVTVDLSRRTSVEPPKSAPSSAHVVIKEEPEDSPWKPLGAAGEVRGGDAAELGSPLRQKLDRKEGSYDAKPERPKLNSVAAERAIEKLIEATRSEKRKSLTSVGILSSADETKPHEKSESKPRETTTDLDNNMAIFDFNESSPAANAPTTTSVRPKISLASAARERRRHSAVPAVSPSDPQDRKPEPSARVTSLSSMHRRTGSGVTKTGAPAAGLAKSTAAARSSMKEREKRSSEKPSSGSRVGSGEEGPRDSRAERTASRRKSMMV</sequence>
<comment type="caution">
    <text evidence="12">The sequence shown here is derived from an EMBL/GenBank/DDBJ whole genome shotgun (WGS) entry which is preliminary data.</text>
</comment>
<gene>
    <name evidence="12" type="ORF">P171DRAFT_465435</name>
</gene>
<evidence type="ECO:0000256" key="1">
    <source>
        <dbReference type="ARBA" id="ARBA00004584"/>
    </source>
</evidence>
<keyword evidence="8" id="KW-0137">Centromere</keyword>
<dbReference type="EMBL" id="MU001505">
    <property type="protein sequence ID" value="KAF2441797.1"/>
    <property type="molecule type" value="Genomic_DNA"/>
</dbReference>
<feature type="compositionally biased region" description="Basic and acidic residues" evidence="9">
    <location>
        <begin position="571"/>
        <end position="587"/>
    </location>
</feature>
<evidence type="ECO:0000313" key="12">
    <source>
        <dbReference type="EMBL" id="KAF2441797.1"/>
    </source>
</evidence>
<feature type="compositionally biased region" description="Basic and acidic residues" evidence="9">
    <location>
        <begin position="247"/>
        <end position="265"/>
    </location>
</feature>
<evidence type="ECO:0000256" key="8">
    <source>
        <dbReference type="ARBA" id="ARBA00023328"/>
    </source>
</evidence>
<evidence type="ECO:0000256" key="7">
    <source>
        <dbReference type="ARBA" id="ARBA00023306"/>
    </source>
</evidence>
<keyword evidence="3" id="KW-0158">Chromosome</keyword>
<organism evidence="12 13">
    <name type="scientific">Karstenula rhodostoma CBS 690.94</name>
    <dbReference type="NCBI Taxonomy" id="1392251"/>
    <lineage>
        <taxon>Eukaryota</taxon>
        <taxon>Fungi</taxon>
        <taxon>Dikarya</taxon>
        <taxon>Ascomycota</taxon>
        <taxon>Pezizomycotina</taxon>
        <taxon>Dothideomycetes</taxon>
        <taxon>Pleosporomycetidae</taxon>
        <taxon>Pleosporales</taxon>
        <taxon>Massarineae</taxon>
        <taxon>Didymosphaeriaceae</taxon>
        <taxon>Karstenula</taxon>
    </lineage>
</organism>
<accession>A0A9P4PD79</accession>
<dbReference type="GO" id="GO:0000779">
    <property type="term" value="C:condensed chromosome, centromeric region"/>
    <property type="evidence" value="ECO:0007669"/>
    <property type="project" value="UniProtKB-ARBA"/>
</dbReference>
<evidence type="ECO:0000259" key="10">
    <source>
        <dbReference type="Pfam" id="PF07557"/>
    </source>
</evidence>
<keyword evidence="13" id="KW-1185">Reference proteome</keyword>
<evidence type="ECO:0000259" key="11">
    <source>
        <dbReference type="Pfam" id="PF07558"/>
    </source>
</evidence>
<comment type="similarity">
    <text evidence="2">Belongs to the shugoshin family.</text>
</comment>
<feature type="region of interest" description="Disordered" evidence="9">
    <location>
        <begin position="223"/>
        <end position="536"/>
    </location>
</feature>
<feature type="domain" description="Shugoshin N-terminal coiled-coil" evidence="11">
    <location>
        <begin position="21"/>
        <end position="64"/>
    </location>
</feature>
<dbReference type="AlphaFoldDB" id="A0A9P4PD79"/>
<dbReference type="OrthoDB" id="5394106at2759"/>
<evidence type="ECO:0000313" key="13">
    <source>
        <dbReference type="Proteomes" id="UP000799764"/>
    </source>
</evidence>
<dbReference type="InterPro" id="IPR011515">
    <property type="entry name" value="Shugoshin_C"/>
</dbReference>
<keyword evidence="7" id="KW-0131">Cell cycle</keyword>
<keyword evidence="6" id="KW-0175">Coiled coil</keyword>
<evidence type="ECO:0008006" key="14">
    <source>
        <dbReference type="Google" id="ProtNLM"/>
    </source>
</evidence>
<evidence type="ECO:0000256" key="4">
    <source>
        <dbReference type="ARBA" id="ARBA00022618"/>
    </source>
</evidence>
<dbReference type="Proteomes" id="UP000799764">
    <property type="component" value="Unassembled WGS sequence"/>
</dbReference>
<feature type="compositionally biased region" description="Basic and acidic residues" evidence="9">
    <location>
        <begin position="709"/>
        <end position="720"/>
    </location>
</feature>
<feature type="compositionally biased region" description="Low complexity" evidence="9">
    <location>
        <begin position="311"/>
        <end position="320"/>
    </location>
</feature>
<dbReference type="Pfam" id="PF07558">
    <property type="entry name" value="Shugoshin_N"/>
    <property type="match status" value="1"/>
</dbReference>
<feature type="compositionally biased region" description="Polar residues" evidence="9">
    <location>
        <begin position="282"/>
        <end position="293"/>
    </location>
</feature>
<dbReference type="GO" id="GO:0051301">
    <property type="term" value="P:cell division"/>
    <property type="evidence" value="ECO:0007669"/>
    <property type="project" value="UniProtKB-KW"/>
</dbReference>
<keyword evidence="4" id="KW-0132">Cell division</keyword>
<feature type="domain" description="Shugoshin C-terminal" evidence="10">
    <location>
        <begin position="431"/>
        <end position="454"/>
    </location>
</feature>
<feature type="compositionally biased region" description="Basic and acidic residues" evidence="9">
    <location>
        <begin position="686"/>
        <end position="696"/>
    </location>
</feature>
<comment type="subcellular location">
    <subcellularLocation>
        <location evidence="1">Chromosome</location>
        <location evidence="1">Centromere</location>
    </subcellularLocation>
</comment>
<dbReference type="GO" id="GO:0005634">
    <property type="term" value="C:nucleus"/>
    <property type="evidence" value="ECO:0007669"/>
    <property type="project" value="InterPro"/>
</dbReference>
<keyword evidence="5" id="KW-0159">Chromosome partition</keyword>
<evidence type="ECO:0000256" key="9">
    <source>
        <dbReference type="SAM" id="MobiDB-lite"/>
    </source>
</evidence>
<feature type="compositionally biased region" description="Polar residues" evidence="9">
    <location>
        <begin position="600"/>
        <end position="614"/>
    </location>
</feature>
<evidence type="ECO:0000256" key="6">
    <source>
        <dbReference type="ARBA" id="ARBA00023054"/>
    </source>
</evidence>